<proteinExistence type="predicted"/>
<keyword evidence="1" id="KW-0863">Zinc-finger</keyword>
<evidence type="ECO:0000256" key="2">
    <source>
        <dbReference type="SAM" id="MobiDB-lite"/>
    </source>
</evidence>
<sequence>MSSTTSPSRLRGIPVPGIDTRGIVEKISSPLPFQSWPLTPPQSANESRRPSLAHSALSSDTSHSGPPSINGYSQPATPVNSMSGHYDFKAQWNDGAEVHAHMSTSIVDGCHGGQVPQSMFASTMVNPSVCGTPPINAMDSLSIQTSHMGSPMPSAWSQQHQAVNNYHGLPTGLGTTLFQSSQSLGQEHASAPMYHPDASTMPSPLEASAFSRYDAPMSSASHYNQPQVVVPSQVAPAEDYPMDCHQYDIKQEAVDGFNHSFDSSMGGWESVGPPSPEDAYFAQSEEEDFAVVKDEIPFTPSQSSCYQASGFFNVGHSSRTKKRSSKRSRKNNNDEAAWYETEIGETTVRCSGPRFLLNVTDGDDRPLSHCVVSEQTKERKRFRCGFRGSDGQLCRARFERSEHLKRHKGMHSGFRPYFCPLDDCGRHIGRPDNAGDHLKTHLKPHTPGKRNKTCSWEKLEAGILAKYTDEKAATKLLTNLRKWIVIENEKALLAEQQENAAQQQQQQQPRRR</sequence>
<organism evidence="4 5">
    <name type="scientific">Lecanosticta acicola</name>
    <dbReference type="NCBI Taxonomy" id="111012"/>
    <lineage>
        <taxon>Eukaryota</taxon>
        <taxon>Fungi</taxon>
        <taxon>Dikarya</taxon>
        <taxon>Ascomycota</taxon>
        <taxon>Pezizomycotina</taxon>
        <taxon>Dothideomycetes</taxon>
        <taxon>Dothideomycetidae</taxon>
        <taxon>Mycosphaerellales</taxon>
        <taxon>Mycosphaerellaceae</taxon>
        <taxon>Lecanosticta</taxon>
    </lineage>
</organism>
<dbReference type="AlphaFoldDB" id="A0AAI9E6R4"/>
<dbReference type="InterPro" id="IPR013087">
    <property type="entry name" value="Znf_C2H2_type"/>
</dbReference>
<evidence type="ECO:0000259" key="3">
    <source>
        <dbReference type="PROSITE" id="PS50157"/>
    </source>
</evidence>
<dbReference type="Gene3D" id="3.30.160.60">
    <property type="entry name" value="Classic Zinc Finger"/>
    <property type="match status" value="1"/>
</dbReference>
<dbReference type="SUPFAM" id="SSF57667">
    <property type="entry name" value="beta-beta-alpha zinc fingers"/>
    <property type="match status" value="1"/>
</dbReference>
<dbReference type="GO" id="GO:0008270">
    <property type="term" value="F:zinc ion binding"/>
    <property type="evidence" value="ECO:0007669"/>
    <property type="project" value="UniProtKB-KW"/>
</dbReference>
<dbReference type="InterPro" id="IPR036236">
    <property type="entry name" value="Znf_C2H2_sf"/>
</dbReference>
<feature type="compositionally biased region" description="Polar residues" evidence="2">
    <location>
        <begin position="56"/>
        <end position="78"/>
    </location>
</feature>
<dbReference type="Proteomes" id="UP001296104">
    <property type="component" value="Unassembled WGS sequence"/>
</dbReference>
<keyword evidence="5" id="KW-1185">Reference proteome</keyword>
<evidence type="ECO:0000313" key="5">
    <source>
        <dbReference type="Proteomes" id="UP001296104"/>
    </source>
</evidence>
<protein>
    <submittedName>
        <fullName evidence="4">Regulatory MIG1</fullName>
    </submittedName>
</protein>
<accession>A0AAI9E6R4</accession>
<comment type="caution">
    <text evidence="4">The sequence shown here is derived from an EMBL/GenBank/DDBJ whole genome shotgun (WGS) entry which is preliminary data.</text>
</comment>
<dbReference type="PROSITE" id="PS50157">
    <property type="entry name" value="ZINC_FINGER_C2H2_2"/>
    <property type="match status" value="1"/>
</dbReference>
<keyword evidence="1" id="KW-0479">Metal-binding</keyword>
<evidence type="ECO:0000256" key="1">
    <source>
        <dbReference type="PROSITE-ProRule" id="PRU00042"/>
    </source>
</evidence>
<dbReference type="EMBL" id="CAVMBE010000003">
    <property type="protein sequence ID" value="CAK3803866.1"/>
    <property type="molecule type" value="Genomic_DNA"/>
</dbReference>
<reference evidence="4" key="1">
    <citation type="submission" date="2023-11" db="EMBL/GenBank/DDBJ databases">
        <authorList>
            <person name="Alioto T."/>
            <person name="Alioto T."/>
            <person name="Gomez Garrido J."/>
        </authorList>
    </citation>
    <scope>NUCLEOTIDE SEQUENCE</scope>
</reference>
<keyword evidence="1" id="KW-0862">Zinc</keyword>
<evidence type="ECO:0000313" key="4">
    <source>
        <dbReference type="EMBL" id="CAK3803866.1"/>
    </source>
</evidence>
<gene>
    <name evidence="4" type="ORF">LECACI_7A000905</name>
</gene>
<feature type="domain" description="C2H2-type" evidence="3">
    <location>
        <begin position="382"/>
        <end position="416"/>
    </location>
</feature>
<feature type="region of interest" description="Disordered" evidence="2">
    <location>
        <begin position="1"/>
        <end position="78"/>
    </location>
</feature>
<name>A0AAI9E6R4_9PEZI</name>
<dbReference type="PROSITE" id="PS00028">
    <property type="entry name" value="ZINC_FINGER_C2H2_1"/>
    <property type="match status" value="1"/>
</dbReference>